<dbReference type="EMBL" id="NKCL01000078">
    <property type="protein sequence ID" value="RSL83768.1"/>
    <property type="molecule type" value="Genomic_DNA"/>
</dbReference>
<organism evidence="1 2">
    <name type="scientific">Fusarium floridanum</name>
    <dbReference type="NCBI Taxonomy" id="1325733"/>
    <lineage>
        <taxon>Eukaryota</taxon>
        <taxon>Fungi</taxon>
        <taxon>Dikarya</taxon>
        <taxon>Ascomycota</taxon>
        <taxon>Pezizomycotina</taxon>
        <taxon>Sordariomycetes</taxon>
        <taxon>Hypocreomycetidae</taxon>
        <taxon>Hypocreales</taxon>
        <taxon>Nectriaceae</taxon>
        <taxon>Fusarium</taxon>
        <taxon>Fusarium solani species complex</taxon>
    </lineage>
</organism>
<sequence length="198" mass="23044">MDEHSVPPDFGEVASHYEALSTQFRRVENLPTVDSGRRLLELMQQVRQDLADLQRRQHEGFAEVQRALDRITMENHVRDENNYIRSENSTAFRGEGALRPLLSLETGQEITGFPTRVDEIRSMSSNEMTGKLQADSDRQSTNDYIDLQFLVMNYINEVSAISPYLDHDHLVHWFNDYEANNTDRPDFVQFMRDMLGFN</sequence>
<reference evidence="1 2" key="1">
    <citation type="submission" date="2017-06" db="EMBL/GenBank/DDBJ databases">
        <title>Comparative genomic analysis of Ambrosia Fusariam Clade fungi.</title>
        <authorList>
            <person name="Stajich J.E."/>
            <person name="Carrillo J."/>
            <person name="Kijimoto T."/>
            <person name="Eskalen A."/>
            <person name="O'Donnell K."/>
            <person name="Kasson M."/>
        </authorList>
    </citation>
    <scope>NUCLEOTIDE SEQUENCE [LARGE SCALE GENOMIC DNA]</scope>
    <source>
        <strain evidence="1 2">NRRL62606</strain>
    </source>
</reference>
<proteinExistence type="predicted"/>
<accession>A0A428S1N2</accession>
<dbReference type="Proteomes" id="UP000287972">
    <property type="component" value="Unassembled WGS sequence"/>
</dbReference>
<keyword evidence="2" id="KW-1185">Reference proteome</keyword>
<name>A0A428S1N2_9HYPO</name>
<evidence type="ECO:0000313" key="1">
    <source>
        <dbReference type="EMBL" id="RSL83768.1"/>
    </source>
</evidence>
<gene>
    <name evidence="1" type="ORF">CEP51_004306</name>
</gene>
<dbReference type="AlphaFoldDB" id="A0A428S1N2"/>
<protein>
    <submittedName>
        <fullName evidence="1">Uncharacterized protein</fullName>
    </submittedName>
</protein>
<evidence type="ECO:0000313" key="2">
    <source>
        <dbReference type="Proteomes" id="UP000287972"/>
    </source>
</evidence>
<comment type="caution">
    <text evidence="1">The sequence shown here is derived from an EMBL/GenBank/DDBJ whole genome shotgun (WGS) entry which is preliminary data.</text>
</comment>